<reference evidence="1 2" key="1">
    <citation type="submission" date="2019-05" db="EMBL/GenBank/DDBJ databases">
        <title>Marivita sp. nov. isolated from sea sediment.</title>
        <authorList>
            <person name="Kim W."/>
        </authorList>
    </citation>
    <scope>NUCLEOTIDE SEQUENCE [LARGE SCALE GENOMIC DNA]</scope>
    <source>
        <strain evidence="1 2">CAU 1492</strain>
    </source>
</reference>
<dbReference type="CDD" id="cd19166">
    <property type="entry name" value="HemeO-bac"/>
    <property type="match status" value="1"/>
</dbReference>
<dbReference type="SUPFAM" id="SSF48613">
    <property type="entry name" value="Heme oxygenase-like"/>
    <property type="match status" value="1"/>
</dbReference>
<sequence length="222" mass="24217">MIHKQGLGLHESFIVDAFDSIGAGQTGRSATFMTEHTLTAPTLRDALRHQTSEEHAQLDRALSRLDLRDPEQRRAFCAIQAHGFYLMGTACNWQAAEATPVLRNAIAALEQDITPAQRAMTVYPPLAVPGLTLHPDAVAYLVLGSQLGATVLRRALPEDQQTGFFGMKADTALWRQFCQRMSTQPTDSPLARRVIADARTAFGLFDPTLASKTTVDTAIASL</sequence>
<organism evidence="1 2">
    <name type="scientific">Arenibacterium halophilum</name>
    <dbReference type="NCBI Taxonomy" id="2583821"/>
    <lineage>
        <taxon>Bacteria</taxon>
        <taxon>Pseudomonadati</taxon>
        <taxon>Pseudomonadota</taxon>
        <taxon>Alphaproteobacteria</taxon>
        <taxon>Rhodobacterales</taxon>
        <taxon>Paracoccaceae</taxon>
        <taxon>Arenibacterium</taxon>
    </lineage>
</organism>
<keyword evidence="2" id="KW-1185">Reference proteome</keyword>
<accession>A0ABY2X8C8</accession>
<gene>
    <name evidence="1" type="ORF">FGK64_07325</name>
</gene>
<dbReference type="Gene3D" id="1.20.910.10">
    <property type="entry name" value="Heme oxygenase-like"/>
    <property type="match status" value="1"/>
</dbReference>
<comment type="caution">
    <text evidence="1">The sequence shown here is derived from an EMBL/GenBank/DDBJ whole genome shotgun (WGS) entry which is preliminary data.</text>
</comment>
<dbReference type="RefSeq" id="WP_138863167.1">
    <property type="nucleotide sequence ID" value="NZ_VCPC01000002.1"/>
</dbReference>
<evidence type="ECO:0000313" key="2">
    <source>
        <dbReference type="Proteomes" id="UP001191082"/>
    </source>
</evidence>
<name>A0ABY2X8C8_9RHOB</name>
<dbReference type="EMBL" id="VCPC01000002">
    <property type="protein sequence ID" value="TMV12613.1"/>
    <property type="molecule type" value="Genomic_DNA"/>
</dbReference>
<protein>
    <submittedName>
        <fullName evidence="1">Biliverdin-producing heme oxygenase</fullName>
    </submittedName>
</protein>
<dbReference type="InterPro" id="IPR016084">
    <property type="entry name" value="Haem_Oase-like_multi-hlx"/>
</dbReference>
<proteinExistence type="predicted"/>
<evidence type="ECO:0000313" key="1">
    <source>
        <dbReference type="EMBL" id="TMV12613.1"/>
    </source>
</evidence>
<dbReference type="Proteomes" id="UP001191082">
    <property type="component" value="Unassembled WGS sequence"/>
</dbReference>